<dbReference type="Pfam" id="PF00476">
    <property type="entry name" value="DNA_pol_A"/>
    <property type="match status" value="1"/>
</dbReference>
<evidence type="ECO:0000256" key="6">
    <source>
        <dbReference type="ARBA" id="ARBA00022705"/>
    </source>
</evidence>
<keyword evidence="8" id="KW-1194">Viral DNA replication</keyword>
<evidence type="ECO:0000313" key="13">
    <source>
        <dbReference type="Proteomes" id="UP000295590"/>
    </source>
</evidence>
<dbReference type="GO" id="GO:0006261">
    <property type="term" value="P:DNA-templated DNA replication"/>
    <property type="evidence" value="ECO:0007669"/>
    <property type="project" value="InterPro"/>
</dbReference>
<keyword evidence="13" id="KW-1185">Reference proteome</keyword>
<evidence type="ECO:0000256" key="7">
    <source>
        <dbReference type="ARBA" id="ARBA00022932"/>
    </source>
</evidence>
<dbReference type="GO" id="GO:0003887">
    <property type="term" value="F:DNA-directed DNA polymerase activity"/>
    <property type="evidence" value="ECO:0007669"/>
    <property type="project" value="UniProtKB-KW"/>
</dbReference>
<dbReference type="InterPro" id="IPR001098">
    <property type="entry name" value="DNA-dir_DNA_pol_A_palm_dom"/>
</dbReference>
<dbReference type="Gene3D" id="3.30.70.370">
    <property type="match status" value="2"/>
</dbReference>
<dbReference type="InterPro" id="IPR019760">
    <property type="entry name" value="DNA-dir_DNA_pol_A_CS"/>
</dbReference>
<dbReference type="InterPro" id="IPR002298">
    <property type="entry name" value="DNA_polymerase_A"/>
</dbReference>
<dbReference type="EMBL" id="MK016662">
    <property type="protein sequence ID" value="QBP05832.1"/>
    <property type="molecule type" value="Genomic_DNA"/>
</dbReference>
<evidence type="ECO:0000256" key="1">
    <source>
        <dbReference type="ARBA" id="ARBA00007705"/>
    </source>
</evidence>
<name>A0A482IDF5_9CAUD</name>
<organism evidence="12 13">
    <name type="scientific">Synechococcus phage S-B28</name>
    <dbReference type="NCBI Taxonomy" id="2545435"/>
    <lineage>
        <taxon>Viruses</taxon>
        <taxon>Duplodnaviria</taxon>
        <taxon>Heunggongvirae</taxon>
        <taxon>Uroviricota</taxon>
        <taxon>Caudoviricetes</taxon>
        <taxon>Autographivirales</taxon>
        <taxon>Sechaudvirinae</taxon>
        <taxon>Qadamvirus</taxon>
        <taxon>Qadamvirus SB28</taxon>
    </lineage>
</organism>
<evidence type="ECO:0000256" key="9">
    <source>
        <dbReference type="ARBA" id="ARBA00023125"/>
    </source>
</evidence>
<dbReference type="PROSITE" id="PS00447">
    <property type="entry name" value="DNA_POLYMERASE_A"/>
    <property type="match status" value="1"/>
</dbReference>
<evidence type="ECO:0000256" key="10">
    <source>
        <dbReference type="ARBA" id="ARBA00049244"/>
    </source>
</evidence>
<dbReference type="GO" id="GO:0039693">
    <property type="term" value="P:viral DNA genome replication"/>
    <property type="evidence" value="ECO:0007669"/>
    <property type="project" value="UniProtKB-KW"/>
</dbReference>
<evidence type="ECO:0000256" key="5">
    <source>
        <dbReference type="ARBA" id="ARBA00022695"/>
    </source>
</evidence>
<dbReference type="KEGG" id="vg:55012416"/>
<evidence type="ECO:0000256" key="3">
    <source>
        <dbReference type="ARBA" id="ARBA00015749"/>
    </source>
</evidence>
<keyword evidence="4" id="KW-0808">Transferase</keyword>
<dbReference type="Proteomes" id="UP000295590">
    <property type="component" value="Segment"/>
</dbReference>
<comment type="similarity">
    <text evidence="1">Belongs to the DNA polymerase type-A family.</text>
</comment>
<dbReference type="SUPFAM" id="SSF56672">
    <property type="entry name" value="DNA/RNA polymerases"/>
    <property type="match status" value="1"/>
</dbReference>
<dbReference type="RefSeq" id="YP_009820969.1">
    <property type="nucleotide sequence ID" value="NC_048171.1"/>
</dbReference>
<dbReference type="PANTHER" id="PTHR10133:SF27">
    <property type="entry name" value="DNA POLYMERASE NU"/>
    <property type="match status" value="1"/>
</dbReference>
<dbReference type="GeneID" id="55012416"/>
<accession>A0A482IDF5</accession>
<keyword evidence="6" id="KW-0235">DNA replication</keyword>
<keyword evidence="7" id="KW-0239">DNA-directed DNA polymerase</keyword>
<proteinExistence type="inferred from homology"/>
<evidence type="ECO:0000256" key="2">
    <source>
        <dbReference type="ARBA" id="ARBA00012417"/>
    </source>
</evidence>
<dbReference type="GO" id="GO:0006302">
    <property type="term" value="P:double-strand break repair"/>
    <property type="evidence" value="ECO:0007669"/>
    <property type="project" value="TreeGrafter"/>
</dbReference>
<protein>
    <recommendedName>
        <fullName evidence="3">DNA polymerase</fullName>
        <ecNumber evidence="2">2.7.7.7</ecNumber>
    </recommendedName>
</protein>
<reference evidence="12 13" key="1">
    <citation type="submission" date="2018-10" db="EMBL/GenBank/DDBJ databases">
        <title>Isolation and Genetic Analysis of a Novel Cyanophage S-LB68 from the Huang Bohai.</title>
        <authorList>
            <person name="Liu X."/>
        </authorList>
    </citation>
    <scope>NUCLEOTIDE SEQUENCE [LARGE SCALE GENOMIC DNA]</scope>
</reference>
<dbReference type="SMART" id="SM00482">
    <property type="entry name" value="POLAc"/>
    <property type="match status" value="1"/>
</dbReference>
<evidence type="ECO:0000313" key="12">
    <source>
        <dbReference type="EMBL" id="QBP05832.1"/>
    </source>
</evidence>
<comment type="catalytic activity">
    <reaction evidence="10">
        <text>DNA(n) + a 2'-deoxyribonucleoside 5'-triphosphate = DNA(n+1) + diphosphate</text>
        <dbReference type="Rhea" id="RHEA:22508"/>
        <dbReference type="Rhea" id="RHEA-COMP:17339"/>
        <dbReference type="Rhea" id="RHEA-COMP:17340"/>
        <dbReference type="ChEBI" id="CHEBI:33019"/>
        <dbReference type="ChEBI" id="CHEBI:61560"/>
        <dbReference type="ChEBI" id="CHEBI:173112"/>
        <dbReference type="EC" id="2.7.7.7"/>
    </reaction>
</comment>
<evidence type="ECO:0000256" key="4">
    <source>
        <dbReference type="ARBA" id="ARBA00022679"/>
    </source>
</evidence>
<evidence type="ECO:0000259" key="11">
    <source>
        <dbReference type="SMART" id="SM00482"/>
    </source>
</evidence>
<dbReference type="EC" id="2.7.7.7" evidence="2"/>
<sequence length="423" mass="47478">MRSFPPLAEFLQLEHEAARILTEQEIHGWYFDEPAAWALESALRRELQEITEVLRRRYPFVPGAEFTPKRNNKTTGYVKDAPFTKLKELNPSSRDHIAWILSTYHGLTLTNLTATGKPIIDEPTLKDIGTEPATQFLRILTITKMLGMISEGANAWLKLVTKHRRIHHHCSIATSTGRCAHRHPNLAQVPSDDRFRELFTASPGLCMVGADLSGIELRMLAHYLARYDGGRYADILLNGDIHQVNANKIGISRKLVKTVTYAFLYGAGDEKIGHSYDKQLSSDKAKKKGKEIRTAYVEAIDGLDQLLTAVKSVSKKGYIKAIDKRQIKVDSSHKALNYLLQGSSAVLAKRWMVINQDTIKQTQLCCSQLAFVHDELQFEVAPEHAKDLQTSLVYSAAAAGEFYNLRIPIAAEASQGQTWKDTH</sequence>
<dbReference type="PRINTS" id="PR00868">
    <property type="entry name" value="DNAPOLI"/>
</dbReference>
<dbReference type="PANTHER" id="PTHR10133">
    <property type="entry name" value="DNA POLYMERASE I"/>
    <property type="match status" value="1"/>
</dbReference>
<dbReference type="Gene3D" id="1.20.1060.10">
    <property type="entry name" value="Taq DNA Polymerase, Chain T, domain 4"/>
    <property type="match status" value="1"/>
</dbReference>
<keyword evidence="9" id="KW-0238">DNA-binding</keyword>
<feature type="domain" description="DNA-directed DNA polymerase family A palm" evidence="11">
    <location>
        <begin position="192"/>
        <end position="384"/>
    </location>
</feature>
<dbReference type="GO" id="GO:0003677">
    <property type="term" value="F:DNA binding"/>
    <property type="evidence" value="ECO:0007669"/>
    <property type="project" value="UniProtKB-KW"/>
</dbReference>
<dbReference type="InterPro" id="IPR043502">
    <property type="entry name" value="DNA/RNA_pol_sf"/>
</dbReference>
<keyword evidence="5" id="KW-0548">Nucleotidyltransferase</keyword>
<evidence type="ECO:0000256" key="8">
    <source>
        <dbReference type="ARBA" id="ARBA00023109"/>
    </source>
</evidence>